<accession>A0ABV6BKT5</accession>
<feature type="chain" id="PRO_5047066409" evidence="1">
    <location>
        <begin position="21"/>
        <end position="182"/>
    </location>
</feature>
<name>A0ABV6BKT5_9FLAO</name>
<dbReference type="Proteomes" id="UP001589734">
    <property type="component" value="Unassembled WGS sequence"/>
</dbReference>
<proteinExistence type="predicted"/>
<reference evidence="2 3" key="1">
    <citation type="submission" date="2024-09" db="EMBL/GenBank/DDBJ databases">
        <authorList>
            <person name="Sun Q."/>
            <person name="Mori K."/>
        </authorList>
    </citation>
    <scope>NUCLEOTIDE SEQUENCE [LARGE SCALE GENOMIC DNA]</scope>
    <source>
        <strain evidence="2 3">CGMCC 1.12926</strain>
    </source>
</reference>
<dbReference type="RefSeq" id="WP_379683231.1">
    <property type="nucleotide sequence ID" value="NZ_JBHLYW010000003.1"/>
</dbReference>
<gene>
    <name evidence="2" type="ORF">ACFFLS_03295</name>
</gene>
<dbReference type="EMBL" id="JBHLYW010000003">
    <property type="protein sequence ID" value="MFC0076050.1"/>
    <property type="molecule type" value="Genomic_DNA"/>
</dbReference>
<feature type="signal peptide" evidence="1">
    <location>
        <begin position="1"/>
        <end position="20"/>
    </location>
</feature>
<keyword evidence="3" id="KW-1185">Reference proteome</keyword>
<sequence length="182" mass="20535">MKTTKILFLFLILILNSCSSDDNNADTPDDNPVSKFAMTAKIDGTLWEMKNPFSSDYATKPLFNYYPETHYIQLQGRKTLIDEIRIFIKRTDLKVGTYAITAATYDASKTQIEMSYNSKGTNIQYPIEGSLVITAVDTNAKTVKGTFWFNCVEDYSKPVSTSNPVTTKVTDGAFSYRYDVAY</sequence>
<comment type="caution">
    <text evidence="2">The sequence shown here is derived from an EMBL/GenBank/DDBJ whole genome shotgun (WGS) entry which is preliminary data.</text>
</comment>
<evidence type="ECO:0000256" key="1">
    <source>
        <dbReference type="SAM" id="SignalP"/>
    </source>
</evidence>
<keyword evidence="1" id="KW-0732">Signal</keyword>
<protein>
    <submittedName>
        <fullName evidence="2">DUF6252 family protein</fullName>
    </submittedName>
</protein>
<organism evidence="2 3">
    <name type="scientific">Flavobacterium procerum</name>
    <dbReference type="NCBI Taxonomy" id="1455569"/>
    <lineage>
        <taxon>Bacteria</taxon>
        <taxon>Pseudomonadati</taxon>
        <taxon>Bacteroidota</taxon>
        <taxon>Flavobacteriia</taxon>
        <taxon>Flavobacteriales</taxon>
        <taxon>Flavobacteriaceae</taxon>
        <taxon>Flavobacterium</taxon>
    </lineage>
</organism>
<evidence type="ECO:0000313" key="2">
    <source>
        <dbReference type="EMBL" id="MFC0076050.1"/>
    </source>
</evidence>
<evidence type="ECO:0000313" key="3">
    <source>
        <dbReference type="Proteomes" id="UP001589734"/>
    </source>
</evidence>
<dbReference type="Pfam" id="PF19765">
    <property type="entry name" value="DUF6252"/>
    <property type="match status" value="1"/>
</dbReference>
<dbReference type="InterPro" id="IPR046219">
    <property type="entry name" value="DUF6252"/>
</dbReference>